<comment type="caution">
    <text evidence="2">The sequence shown here is derived from an EMBL/GenBank/DDBJ whole genome shotgun (WGS) entry which is preliminary data.</text>
</comment>
<feature type="compositionally biased region" description="Polar residues" evidence="1">
    <location>
        <begin position="1"/>
        <end position="11"/>
    </location>
</feature>
<dbReference type="PATRIC" id="fig|502682.8.peg.2215"/>
<feature type="region of interest" description="Disordered" evidence="1">
    <location>
        <begin position="1"/>
        <end position="77"/>
    </location>
</feature>
<dbReference type="EMBL" id="LBHC01000002">
    <property type="protein sequence ID" value="KLE31942.1"/>
    <property type="molecule type" value="Genomic_DNA"/>
</dbReference>
<protein>
    <submittedName>
        <fullName evidence="2">Uncharacterized protein</fullName>
    </submittedName>
</protein>
<accession>A0A0G9MMM3</accession>
<proteinExistence type="predicted"/>
<dbReference type="Proteomes" id="UP000053070">
    <property type="component" value="Unassembled WGS sequence"/>
</dbReference>
<feature type="compositionally biased region" description="Basic and acidic residues" evidence="1">
    <location>
        <begin position="25"/>
        <end position="35"/>
    </location>
</feature>
<sequence length="77" mass="8904">MSNSNSYQTDQYVKWDWGNGTGKGQIKERFEREVTRTLQGEEVTKDGDEDNPAYLIKQDDGDEVLKRGSELSDWDKD</sequence>
<dbReference type="InterPro" id="IPR021331">
    <property type="entry name" value="Hva1_TUDOR"/>
</dbReference>
<name>A0A0G9MMM3_9SPHN</name>
<dbReference type="AlphaFoldDB" id="A0A0G9MMM3"/>
<dbReference type="KEGG" id="egn:BMF35_a1176"/>
<dbReference type="OrthoDB" id="283968at2"/>
<gene>
    <name evidence="2" type="ORF">AAW01_10895</name>
</gene>
<organism evidence="2 3">
    <name type="scientific">Aurantiacibacter gangjinensis</name>
    <dbReference type="NCBI Taxonomy" id="502682"/>
    <lineage>
        <taxon>Bacteria</taxon>
        <taxon>Pseudomonadati</taxon>
        <taxon>Pseudomonadota</taxon>
        <taxon>Alphaproteobacteria</taxon>
        <taxon>Sphingomonadales</taxon>
        <taxon>Erythrobacteraceae</taxon>
        <taxon>Aurantiacibacter</taxon>
    </lineage>
</organism>
<dbReference type="RefSeq" id="WP_047007292.1">
    <property type="nucleotide sequence ID" value="NZ_CP018097.1"/>
</dbReference>
<evidence type="ECO:0000313" key="3">
    <source>
        <dbReference type="Proteomes" id="UP000053070"/>
    </source>
</evidence>
<evidence type="ECO:0000256" key="1">
    <source>
        <dbReference type="SAM" id="MobiDB-lite"/>
    </source>
</evidence>
<dbReference type="STRING" id="502682.BMF35_a1176"/>
<feature type="compositionally biased region" description="Basic and acidic residues" evidence="1">
    <location>
        <begin position="57"/>
        <end position="77"/>
    </location>
</feature>
<evidence type="ECO:0000313" key="2">
    <source>
        <dbReference type="EMBL" id="KLE31942.1"/>
    </source>
</evidence>
<keyword evidence="3" id="KW-1185">Reference proteome</keyword>
<reference evidence="2 3" key="1">
    <citation type="submission" date="2015-04" db="EMBL/GenBank/DDBJ databases">
        <title>The draft genome sequence of Erythrobacr gangjinensis K7-2.</title>
        <authorList>
            <person name="Zhuang L."/>
            <person name="Liu Y."/>
            <person name="Shao Z."/>
        </authorList>
    </citation>
    <scope>NUCLEOTIDE SEQUENCE [LARGE SCALE GENOMIC DNA]</scope>
    <source>
        <strain evidence="2 3">K7-2</strain>
    </source>
</reference>
<dbReference type="Pfam" id="PF11160">
    <property type="entry name" value="Hva1_TUDOR"/>
    <property type="match status" value="1"/>
</dbReference>